<dbReference type="RefSeq" id="WP_425544620.1">
    <property type="nucleotide sequence ID" value="NZ_BAAACF010000001.1"/>
</dbReference>
<dbReference type="Pfam" id="PF09084">
    <property type="entry name" value="NMT1"/>
    <property type="match status" value="1"/>
</dbReference>
<reference evidence="5 6" key="1">
    <citation type="journal article" date="2019" name="Int. J. Syst. Evol. Microbiol.">
        <title>The Global Catalogue of Microorganisms (GCM) 10K type strain sequencing project: providing services to taxonomists for standard genome sequencing and annotation.</title>
        <authorList>
            <consortium name="The Broad Institute Genomics Platform"/>
            <consortium name="The Broad Institute Genome Sequencing Center for Infectious Disease"/>
            <person name="Wu L."/>
            <person name="Ma J."/>
        </authorList>
    </citation>
    <scope>NUCLEOTIDE SEQUENCE [LARGE SCALE GENOMIC DNA]</scope>
    <source>
        <strain evidence="5 6">JCM 1405</strain>
    </source>
</reference>
<protein>
    <submittedName>
        <fullName evidence="5">ABC transporter substrate-binding protein</fullName>
    </submittedName>
</protein>
<comment type="caution">
    <text evidence="5">The sequence shown here is derived from an EMBL/GenBank/DDBJ whole genome shotgun (WGS) entry which is preliminary data.</text>
</comment>
<name>A0ABN1IPU8_9CLOT</name>
<dbReference type="EMBL" id="BAAACF010000001">
    <property type="protein sequence ID" value="GAA0718148.1"/>
    <property type="molecule type" value="Genomic_DNA"/>
</dbReference>
<dbReference type="SUPFAM" id="SSF53850">
    <property type="entry name" value="Periplasmic binding protein-like II"/>
    <property type="match status" value="1"/>
</dbReference>
<gene>
    <name evidence="5" type="ORF">GCM10008905_04570</name>
</gene>
<sequence>MGKKYFRISSLFISLIMVSTLLISCKKTEVKKIEKVRLNEVVRSVFYAPMYVAINKGFFKEQGIDIELTTGQGADKTMQQVLSGSVDIGFAGPEQNIYIYNQKREDLPIVFAQLTQRDGSFLVGRKKEDNFTWESLRGKTIIGGRPGGVPEMALEYVLKKHGLDPSKDVELITNLAFTATAGAFKSGTGDYVALFEPTATMLEIDNSGSIVASIGESAGAISYTCFFATKSYLDKNEDLILRFLKAIYKGQQWVLSNSDDAIAKEIISFFPGTDEKVITNVISNYKKINAYAENPLVNEEDYTRLMDVIQSYNKDLIPERPPFNVLIDNKFSKKIMEEKK</sequence>
<keyword evidence="3" id="KW-0732">Signal</keyword>
<dbReference type="PANTHER" id="PTHR30024">
    <property type="entry name" value="ALIPHATIC SULFONATES-BINDING PROTEIN-RELATED"/>
    <property type="match status" value="1"/>
</dbReference>
<evidence type="ECO:0000256" key="1">
    <source>
        <dbReference type="ARBA" id="ARBA00004418"/>
    </source>
</evidence>
<organism evidence="5 6">
    <name type="scientific">Clostridium malenominatum</name>
    <dbReference type="NCBI Taxonomy" id="1539"/>
    <lineage>
        <taxon>Bacteria</taxon>
        <taxon>Bacillati</taxon>
        <taxon>Bacillota</taxon>
        <taxon>Clostridia</taxon>
        <taxon>Eubacteriales</taxon>
        <taxon>Clostridiaceae</taxon>
        <taxon>Clostridium</taxon>
    </lineage>
</organism>
<keyword evidence="6" id="KW-1185">Reference proteome</keyword>
<evidence type="ECO:0000313" key="5">
    <source>
        <dbReference type="EMBL" id="GAA0718148.1"/>
    </source>
</evidence>
<dbReference type="Proteomes" id="UP001500339">
    <property type="component" value="Unassembled WGS sequence"/>
</dbReference>
<feature type="domain" description="SsuA/THI5-like" evidence="4">
    <location>
        <begin position="48"/>
        <end position="261"/>
    </location>
</feature>
<dbReference type="InterPro" id="IPR015168">
    <property type="entry name" value="SsuA/THI5"/>
</dbReference>
<comment type="similarity">
    <text evidence="2">Belongs to the bacterial solute-binding protein SsuA/TauA family.</text>
</comment>
<dbReference type="Gene3D" id="3.40.190.10">
    <property type="entry name" value="Periplasmic binding protein-like II"/>
    <property type="match status" value="2"/>
</dbReference>
<accession>A0ABN1IPU8</accession>
<comment type="subcellular location">
    <subcellularLocation>
        <location evidence="1">Periplasm</location>
    </subcellularLocation>
</comment>
<evidence type="ECO:0000256" key="2">
    <source>
        <dbReference type="ARBA" id="ARBA00010742"/>
    </source>
</evidence>
<dbReference type="PROSITE" id="PS51257">
    <property type="entry name" value="PROKAR_LIPOPROTEIN"/>
    <property type="match status" value="1"/>
</dbReference>
<evidence type="ECO:0000256" key="3">
    <source>
        <dbReference type="ARBA" id="ARBA00022729"/>
    </source>
</evidence>
<evidence type="ECO:0000313" key="6">
    <source>
        <dbReference type="Proteomes" id="UP001500339"/>
    </source>
</evidence>
<evidence type="ECO:0000259" key="4">
    <source>
        <dbReference type="Pfam" id="PF09084"/>
    </source>
</evidence>
<dbReference type="PANTHER" id="PTHR30024:SF47">
    <property type="entry name" value="TAURINE-BINDING PERIPLASMIC PROTEIN"/>
    <property type="match status" value="1"/>
</dbReference>
<proteinExistence type="inferred from homology"/>